<organism evidence="2 3">
    <name type="scientific">Penicillium thymicola</name>
    <dbReference type="NCBI Taxonomy" id="293382"/>
    <lineage>
        <taxon>Eukaryota</taxon>
        <taxon>Fungi</taxon>
        <taxon>Dikarya</taxon>
        <taxon>Ascomycota</taxon>
        <taxon>Pezizomycotina</taxon>
        <taxon>Eurotiomycetes</taxon>
        <taxon>Eurotiomycetidae</taxon>
        <taxon>Eurotiales</taxon>
        <taxon>Aspergillaceae</taxon>
        <taxon>Penicillium</taxon>
    </lineage>
</organism>
<comment type="caution">
    <text evidence="2">The sequence shown here is derived from an EMBL/GenBank/DDBJ whole genome shotgun (WGS) entry which is preliminary data.</text>
</comment>
<evidence type="ECO:0000256" key="1">
    <source>
        <dbReference type="SAM" id="MobiDB-lite"/>
    </source>
</evidence>
<evidence type="ECO:0000313" key="2">
    <source>
        <dbReference type="EMBL" id="KAJ9481223.1"/>
    </source>
</evidence>
<feature type="compositionally biased region" description="Polar residues" evidence="1">
    <location>
        <begin position="1"/>
        <end position="10"/>
    </location>
</feature>
<feature type="region of interest" description="Disordered" evidence="1">
    <location>
        <begin position="1"/>
        <end position="20"/>
    </location>
</feature>
<keyword evidence="3" id="KW-1185">Reference proteome</keyword>
<dbReference type="AlphaFoldDB" id="A0AAI9T6B3"/>
<reference evidence="2" key="1">
    <citation type="submission" date="2015-06" db="EMBL/GenBank/DDBJ databases">
        <authorList>
            <person name="Nguyen H."/>
        </authorList>
    </citation>
    <scope>NUCLEOTIDE SEQUENCE</scope>
    <source>
        <strain evidence="2">DAOM 180753</strain>
    </source>
</reference>
<feature type="non-terminal residue" evidence="2">
    <location>
        <position position="75"/>
    </location>
</feature>
<gene>
    <name evidence="2" type="ORF">VN97_g12273</name>
</gene>
<accession>A0AAI9T6B3</accession>
<evidence type="ECO:0000313" key="3">
    <source>
        <dbReference type="Proteomes" id="UP001227192"/>
    </source>
</evidence>
<sequence length="75" mass="8330">MPSKSPTAIDNLNKLPGGHLGLDSSPYGRHSLVRLLEMGSLPPSCLTTLSTIHYNPIQFRFNSDSIQIQFRFNSD</sequence>
<name>A0AAI9T6B3_PENTH</name>
<dbReference type="Proteomes" id="UP001227192">
    <property type="component" value="Unassembled WGS sequence"/>
</dbReference>
<reference evidence="2" key="2">
    <citation type="journal article" date="2016" name="Fungal Biol.">
        <title>Ochratoxin A production by Penicillium thymicola.</title>
        <authorList>
            <person name="Nguyen H.D.T."/>
            <person name="McMullin D.R."/>
            <person name="Ponomareva E."/>
            <person name="Riley R."/>
            <person name="Pomraning K.R."/>
            <person name="Baker S.E."/>
            <person name="Seifert K.A."/>
        </authorList>
    </citation>
    <scope>NUCLEOTIDE SEQUENCE</scope>
    <source>
        <strain evidence="2">DAOM 180753</strain>
    </source>
</reference>
<proteinExistence type="predicted"/>
<dbReference type="EMBL" id="LACB01000860">
    <property type="protein sequence ID" value="KAJ9481223.1"/>
    <property type="molecule type" value="Genomic_DNA"/>
</dbReference>
<protein>
    <submittedName>
        <fullName evidence="2">Uncharacterized protein</fullName>
    </submittedName>
</protein>